<proteinExistence type="predicted"/>
<dbReference type="InParanoid" id="W4KGD7"/>
<reference evidence="2 3" key="1">
    <citation type="journal article" date="2012" name="New Phytol.">
        <title>Insight into trade-off between wood decay and parasitism from the genome of a fungal forest pathogen.</title>
        <authorList>
            <person name="Olson A."/>
            <person name="Aerts A."/>
            <person name="Asiegbu F."/>
            <person name="Belbahri L."/>
            <person name="Bouzid O."/>
            <person name="Broberg A."/>
            <person name="Canback B."/>
            <person name="Coutinho P.M."/>
            <person name="Cullen D."/>
            <person name="Dalman K."/>
            <person name="Deflorio G."/>
            <person name="van Diepen L.T."/>
            <person name="Dunand C."/>
            <person name="Duplessis S."/>
            <person name="Durling M."/>
            <person name="Gonthier P."/>
            <person name="Grimwood J."/>
            <person name="Fossdal C.G."/>
            <person name="Hansson D."/>
            <person name="Henrissat B."/>
            <person name="Hietala A."/>
            <person name="Himmelstrand K."/>
            <person name="Hoffmeister D."/>
            <person name="Hogberg N."/>
            <person name="James T.Y."/>
            <person name="Karlsson M."/>
            <person name="Kohler A."/>
            <person name="Kues U."/>
            <person name="Lee Y.H."/>
            <person name="Lin Y.C."/>
            <person name="Lind M."/>
            <person name="Lindquist E."/>
            <person name="Lombard V."/>
            <person name="Lucas S."/>
            <person name="Lunden K."/>
            <person name="Morin E."/>
            <person name="Murat C."/>
            <person name="Park J."/>
            <person name="Raffaello T."/>
            <person name="Rouze P."/>
            <person name="Salamov A."/>
            <person name="Schmutz J."/>
            <person name="Solheim H."/>
            <person name="Stahlberg J."/>
            <person name="Velez H."/>
            <person name="de Vries R.P."/>
            <person name="Wiebenga A."/>
            <person name="Woodward S."/>
            <person name="Yakovlev I."/>
            <person name="Garbelotto M."/>
            <person name="Martin F."/>
            <person name="Grigoriev I.V."/>
            <person name="Stenlid J."/>
        </authorList>
    </citation>
    <scope>NUCLEOTIDE SEQUENCE [LARGE SCALE GENOMIC DNA]</scope>
    <source>
        <strain evidence="2 3">TC 32-1</strain>
    </source>
</reference>
<dbReference type="Proteomes" id="UP000030671">
    <property type="component" value="Unassembled WGS sequence"/>
</dbReference>
<protein>
    <submittedName>
        <fullName evidence="2">Uncharacterized protein</fullName>
    </submittedName>
</protein>
<dbReference type="GeneID" id="20668296"/>
<evidence type="ECO:0000313" key="3">
    <source>
        <dbReference type="Proteomes" id="UP000030671"/>
    </source>
</evidence>
<name>W4KGD7_HETIT</name>
<feature type="compositionally biased region" description="Polar residues" evidence="1">
    <location>
        <begin position="45"/>
        <end position="58"/>
    </location>
</feature>
<dbReference type="KEGG" id="hir:HETIRDRAFT_170623"/>
<dbReference type="EMBL" id="KI925456">
    <property type="protein sequence ID" value="ETW84136.1"/>
    <property type="molecule type" value="Genomic_DNA"/>
</dbReference>
<sequence>MSIVWRPSLHQDEPIESHSAYHSQDNKDYLTPRVASGPRSPYKCFSNTKLPPHLSSSF</sequence>
<evidence type="ECO:0000313" key="2">
    <source>
        <dbReference type="EMBL" id="ETW84136.1"/>
    </source>
</evidence>
<feature type="region of interest" description="Disordered" evidence="1">
    <location>
        <begin position="1"/>
        <end position="58"/>
    </location>
</feature>
<gene>
    <name evidence="2" type="ORF">HETIRDRAFT_170623</name>
</gene>
<organism evidence="2 3">
    <name type="scientific">Heterobasidion irregulare (strain TC 32-1)</name>
    <dbReference type="NCBI Taxonomy" id="747525"/>
    <lineage>
        <taxon>Eukaryota</taxon>
        <taxon>Fungi</taxon>
        <taxon>Dikarya</taxon>
        <taxon>Basidiomycota</taxon>
        <taxon>Agaricomycotina</taxon>
        <taxon>Agaricomycetes</taxon>
        <taxon>Russulales</taxon>
        <taxon>Bondarzewiaceae</taxon>
        <taxon>Heterobasidion</taxon>
        <taxon>Heterobasidion annosum species complex</taxon>
    </lineage>
</organism>
<dbReference type="AlphaFoldDB" id="W4KGD7"/>
<dbReference type="HOGENOM" id="CLU_2979354_0_0_1"/>
<accession>W4KGD7</accession>
<dbReference type="RefSeq" id="XP_009543842.1">
    <property type="nucleotide sequence ID" value="XM_009545547.1"/>
</dbReference>
<evidence type="ECO:0000256" key="1">
    <source>
        <dbReference type="SAM" id="MobiDB-lite"/>
    </source>
</evidence>
<keyword evidence="3" id="KW-1185">Reference proteome</keyword>